<sequence>MYIRVTGSNIAEARAGLSEPAKADEGLKCRQGPRTTALKRTEARVGSQPNELIVREGPACCEGLLAPGRERTQPDDAESIRSTLARAQAWRRLTPQPRRCPCLP</sequence>
<reference evidence="2" key="1">
    <citation type="journal article" date="2022" name="bioRxiv">
        <title>Sequencing and chromosome-scale assembly of the giantPleurodeles waltlgenome.</title>
        <authorList>
            <person name="Brown T."/>
            <person name="Elewa A."/>
            <person name="Iarovenko S."/>
            <person name="Subramanian E."/>
            <person name="Araus A.J."/>
            <person name="Petzold A."/>
            <person name="Susuki M."/>
            <person name="Suzuki K.-i.T."/>
            <person name="Hayashi T."/>
            <person name="Toyoda A."/>
            <person name="Oliveira C."/>
            <person name="Osipova E."/>
            <person name="Leigh N.D."/>
            <person name="Simon A."/>
            <person name="Yun M.H."/>
        </authorList>
    </citation>
    <scope>NUCLEOTIDE SEQUENCE</scope>
    <source>
        <strain evidence="2">20211129_DDA</strain>
        <tissue evidence="2">Liver</tissue>
    </source>
</reference>
<keyword evidence="3" id="KW-1185">Reference proteome</keyword>
<organism evidence="2 3">
    <name type="scientific">Pleurodeles waltl</name>
    <name type="common">Iberian ribbed newt</name>
    <dbReference type="NCBI Taxonomy" id="8319"/>
    <lineage>
        <taxon>Eukaryota</taxon>
        <taxon>Metazoa</taxon>
        <taxon>Chordata</taxon>
        <taxon>Craniata</taxon>
        <taxon>Vertebrata</taxon>
        <taxon>Euteleostomi</taxon>
        <taxon>Amphibia</taxon>
        <taxon>Batrachia</taxon>
        <taxon>Caudata</taxon>
        <taxon>Salamandroidea</taxon>
        <taxon>Salamandridae</taxon>
        <taxon>Pleurodelinae</taxon>
        <taxon>Pleurodeles</taxon>
    </lineage>
</organism>
<dbReference type="Proteomes" id="UP001066276">
    <property type="component" value="Chromosome 3_2"/>
</dbReference>
<accession>A0AAV7TZE7</accession>
<dbReference type="AlphaFoldDB" id="A0AAV7TZE7"/>
<evidence type="ECO:0000313" key="2">
    <source>
        <dbReference type="EMBL" id="KAJ1182110.1"/>
    </source>
</evidence>
<protein>
    <submittedName>
        <fullName evidence="2">Uncharacterized protein</fullName>
    </submittedName>
</protein>
<comment type="caution">
    <text evidence="2">The sequence shown here is derived from an EMBL/GenBank/DDBJ whole genome shotgun (WGS) entry which is preliminary data.</text>
</comment>
<feature type="region of interest" description="Disordered" evidence="1">
    <location>
        <begin position="13"/>
        <end position="49"/>
    </location>
</feature>
<dbReference type="EMBL" id="JANPWB010000006">
    <property type="protein sequence ID" value="KAJ1182110.1"/>
    <property type="molecule type" value="Genomic_DNA"/>
</dbReference>
<proteinExistence type="predicted"/>
<evidence type="ECO:0000256" key="1">
    <source>
        <dbReference type="SAM" id="MobiDB-lite"/>
    </source>
</evidence>
<name>A0AAV7TZE7_PLEWA</name>
<gene>
    <name evidence="2" type="ORF">NDU88_007305</name>
</gene>
<evidence type="ECO:0000313" key="3">
    <source>
        <dbReference type="Proteomes" id="UP001066276"/>
    </source>
</evidence>